<dbReference type="Pfam" id="PF01541">
    <property type="entry name" value="GIY-YIG"/>
    <property type="match status" value="1"/>
</dbReference>
<evidence type="ECO:0000313" key="3">
    <source>
        <dbReference type="EMBL" id="GGI88037.1"/>
    </source>
</evidence>
<dbReference type="Proteomes" id="UP000633263">
    <property type="component" value="Unassembled WGS sequence"/>
</dbReference>
<dbReference type="SUPFAM" id="SSF82771">
    <property type="entry name" value="GIY-YIG endonuclease"/>
    <property type="match status" value="1"/>
</dbReference>
<keyword evidence="4" id="KW-1185">Reference proteome</keyword>
<gene>
    <name evidence="3" type="ORF">GCM10009083_00470</name>
</gene>
<evidence type="ECO:0000259" key="2">
    <source>
        <dbReference type="PROSITE" id="PS50164"/>
    </source>
</evidence>
<dbReference type="PANTHER" id="PTHR34477:SF1">
    <property type="entry name" value="UPF0213 PROTEIN YHBQ"/>
    <property type="match status" value="1"/>
</dbReference>
<organism evidence="3 4">
    <name type="scientific">Halopseudomonas pertucinogena</name>
    <dbReference type="NCBI Taxonomy" id="86175"/>
    <lineage>
        <taxon>Bacteria</taxon>
        <taxon>Pseudomonadati</taxon>
        <taxon>Pseudomonadota</taxon>
        <taxon>Gammaproteobacteria</taxon>
        <taxon>Pseudomonadales</taxon>
        <taxon>Pseudomonadaceae</taxon>
        <taxon>Halopseudomonas</taxon>
    </lineage>
</organism>
<accession>A0ABQ2CHU9</accession>
<comment type="caution">
    <text evidence="3">The sequence shown here is derived from an EMBL/GenBank/DDBJ whole genome shotgun (WGS) entry which is preliminary data.</text>
</comment>
<protein>
    <submittedName>
        <fullName evidence="3">UPF0213 protein</fullName>
    </submittedName>
</protein>
<feature type="domain" description="GIY-YIG" evidence="2">
    <location>
        <begin position="17"/>
        <end position="93"/>
    </location>
</feature>
<dbReference type="InterPro" id="IPR035901">
    <property type="entry name" value="GIY-YIG_endonuc_sf"/>
</dbReference>
<evidence type="ECO:0000313" key="4">
    <source>
        <dbReference type="Proteomes" id="UP000633263"/>
    </source>
</evidence>
<reference evidence="4" key="1">
    <citation type="journal article" date="2019" name="Int. J. Syst. Evol. Microbiol.">
        <title>The Global Catalogue of Microorganisms (GCM) 10K type strain sequencing project: providing services to taxonomists for standard genome sequencing and annotation.</title>
        <authorList>
            <consortium name="The Broad Institute Genomics Platform"/>
            <consortium name="The Broad Institute Genome Sequencing Center for Infectious Disease"/>
            <person name="Wu L."/>
            <person name="Ma J."/>
        </authorList>
    </citation>
    <scope>NUCLEOTIDE SEQUENCE [LARGE SCALE GENOMIC DNA]</scope>
    <source>
        <strain evidence="4">JCM 11590</strain>
    </source>
</reference>
<evidence type="ECO:0000256" key="1">
    <source>
        <dbReference type="ARBA" id="ARBA00007435"/>
    </source>
</evidence>
<comment type="similarity">
    <text evidence="1">Belongs to the UPF0213 family.</text>
</comment>
<name>A0ABQ2CHU9_9GAMM</name>
<dbReference type="CDD" id="cd10456">
    <property type="entry name" value="GIY-YIG_UPF0213"/>
    <property type="match status" value="1"/>
</dbReference>
<dbReference type="InterPro" id="IPR050190">
    <property type="entry name" value="UPF0213_domain"/>
</dbReference>
<sequence length="112" mass="12467">MPAAAEEHSPAPDAPARTWSVYMVRAQNGNLYTGISTDPERRFRQHASGRGGARFFNSSPAQALVWRQECIDHSDALRREVAVKRLSKKTKEALIRGEYCLPDVQAEARISG</sequence>
<dbReference type="InterPro" id="IPR000305">
    <property type="entry name" value="GIY-YIG_endonuc"/>
</dbReference>
<proteinExistence type="inferred from homology"/>
<dbReference type="EMBL" id="BMNN01000001">
    <property type="protein sequence ID" value="GGI88037.1"/>
    <property type="molecule type" value="Genomic_DNA"/>
</dbReference>
<dbReference type="PROSITE" id="PS50164">
    <property type="entry name" value="GIY_YIG"/>
    <property type="match status" value="1"/>
</dbReference>
<dbReference type="Gene3D" id="3.40.1440.10">
    <property type="entry name" value="GIY-YIG endonuclease"/>
    <property type="match status" value="1"/>
</dbReference>
<dbReference type="PANTHER" id="PTHR34477">
    <property type="entry name" value="UPF0213 PROTEIN YHBQ"/>
    <property type="match status" value="1"/>
</dbReference>